<evidence type="ECO:0000256" key="1">
    <source>
        <dbReference type="SAM" id="Phobius"/>
    </source>
</evidence>
<sequence>MSNTEGSQDKVSWGGYVALAFAVVFFSGLMKSNEWWGVFDFTTLNGSFGKLVSGVSENAEGVVTAAGSTFRGAGGSGARDGFMFALSLVPTVMFALAMVNILEHYGALKAARRLMTPLLKPLMGIPGNTGLALIASLQSTDAGASMTKSLIDNKDLTDKEADVFTAFQFSAGAMIVNFFSSGAILFTLTDANGELAVPASIGLCFMVMLVFKVFGANLMRLYITLTEGKKQPTDHTNVKGDVAHG</sequence>
<proteinExistence type="predicted"/>
<dbReference type="Pfam" id="PF07670">
    <property type="entry name" value="Gate"/>
    <property type="match status" value="1"/>
</dbReference>
<feature type="domain" description="Nucleoside transporter/FeoB GTPase Gate" evidence="2">
    <location>
        <begin position="86"/>
        <end position="183"/>
    </location>
</feature>
<dbReference type="RefSeq" id="WP_345198604.1">
    <property type="nucleotide sequence ID" value="NZ_BAABFL010000469.1"/>
</dbReference>
<keyword evidence="1" id="KW-0812">Transmembrane</keyword>
<keyword evidence="1" id="KW-0472">Membrane</keyword>
<evidence type="ECO:0000259" key="2">
    <source>
        <dbReference type="Pfam" id="PF07670"/>
    </source>
</evidence>
<feature type="transmembrane region" description="Helical" evidence="1">
    <location>
        <begin position="82"/>
        <end position="102"/>
    </location>
</feature>
<gene>
    <name evidence="3" type="ORF">GCM10023116_43870</name>
</gene>
<feature type="transmembrane region" description="Helical" evidence="1">
    <location>
        <begin position="163"/>
        <end position="189"/>
    </location>
</feature>
<dbReference type="InterPro" id="IPR011642">
    <property type="entry name" value="Gate_dom"/>
</dbReference>
<accession>A0ABP8V992</accession>
<organism evidence="3 4">
    <name type="scientific">Kistimonas scapharcae</name>
    <dbReference type="NCBI Taxonomy" id="1036133"/>
    <lineage>
        <taxon>Bacteria</taxon>
        <taxon>Pseudomonadati</taxon>
        <taxon>Pseudomonadota</taxon>
        <taxon>Gammaproteobacteria</taxon>
        <taxon>Oceanospirillales</taxon>
        <taxon>Endozoicomonadaceae</taxon>
        <taxon>Kistimonas</taxon>
    </lineage>
</organism>
<evidence type="ECO:0000313" key="3">
    <source>
        <dbReference type="EMBL" id="GAA4652103.1"/>
    </source>
</evidence>
<keyword evidence="1" id="KW-1133">Transmembrane helix</keyword>
<name>A0ABP8V992_9GAMM</name>
<keyword evidence="4" id="KW-1185">Reference proteome</keyword>
<evidence type="ECO:0000313" key="4">
    <source>
        <dbReference type="Proteomes" id="UP001500604"/>
    </source>
</evidence>
<dbReference type="Proteomes" id="UP001500604">
    <property type="component" value="Unassembled WGS sequence"/>
</dbReference>
<comment type="caution">
    <text evidence="3">The sequence shown here is derived from an EMBL/GenBank/DDBJ whole genome shotgun (WGS) entry which is preliminary data.</text>
</comment>
<feature type="transmembrane region" description="Helical" evidence="1">
    <location>
        <begin position="12"/>
        <end position="30"/>
    </location>
</feature>
<feature type="transmembrane region" description="Helical" evidence="1">
    <location>
        <begin position="195"/>
        <end position="214"/>
    </location>
</feature>
<dbReference type="EMBL" id="BAABFL010000469">
    <property type="protein sequence ID" value="GAA4652103.1"/>
    <property type="molecule type" value="Genomic_DNA"/>
</dbReference>
<reference evidence="4" key="1">
    <citation type="journal article" date="2019" name="Int. J. Syst. Evol. Microbiol.">
        <title>The Global Catalogue of Microorganisms (GCM) 10K type strain sequencing project: providing services to taxonomists for standard genome sequencing and annotation.</title>
        <authorList>
            <consortium name="The Broad Institute Genomics Platform"/>
            <consortium name="The Broad Institute Genome Sequencing Center for Infectious Disease"/>
            <person name="Wu L."/>
            <person name="Ma J."/>
        </authorList>
    </citation>
    <scope>NUCLEOTIDE SEQUENCE [LARGE SCALE GENOMIC DNA]</scope>
    <source>
        <strain evidence="4">JCM 17805</strain>
    </source>
</reference>
<protein>
    <submittedName>
        <fullName evidence="3">Nucleoside recognition domain-containing protein</fullName>
    </submittedName>
</protein>